<dbReference type="Pfam" id="PF05922">
    <property type="entry name" value="Inhibitor_I9"/>
    <property type="match status" value="1"/>
</dbReference>
<dbReference type="InterPro" id="IPR015500">
    <property type="entry name" value="Peptidase_S8_subtilisin-rel"/>
</dbReference>
<dbReference type="InterPro" id="IPR000209">
    <property type="entry name" value="Peptidase_S8/S53_dom"/>
</dbReference>
<dbReference type="GO" id="GO:0006508">
    <property type="term" value="P:proteolysis"/>
    <property type="evidence" value="ECO:0007669"/>
    <property type="project" value="UniProtKB-KW"/>
</dbReference>
<proteinExistence type="inferred from homology"/>
<dbReference type="Pfam" id="PF00082">
    <property type="entry name" value="Peptidase_S8"/>
    <property type="match status" value="1"/>
</dbReference>
<feature type="active site" description="Charge relay system" evidence="6">
    <location>
        <position position="179"/>
    </location>
</feature>
<dbReference type="InterPro" id="IPR022398">
    <property type="entry name" value="Peptidase_S8_His-AS"/>
</dbReference>
<feature type="signal peptide" evidence="7">
    <location>
        <begin position="1"/>
        <end position="20"/>
    </location>
</feature>
<dbReference type="CDD" id="cd04077">
    <property type="entry name" value="Peptidases_S8_PCSK9_ProteinaseK_like"/>
    <property type="match status" value="1"/>
</dbReference>
<dbReference type="InterPro" id="IPR037045">
    <property type="entry name" value="S8pro/Inhibitor_I9_sf"/>
</dbReference>
<comment type="caution">
    <text evidence="10">The sequence shown here is derived from an EMBL/GenBank/DDBJ whole genome shotgun (WGS) entry which is preliminary data.</text>
</comment>
<evidence type="ECO:0000256" key="7">
    <source>
        <dbReference type="SAM" id="SignalP"/>
    </source>
</evidence>
<sequence>MVRSDLLLVAATTLWASTFAAPMAAVSGPAGSVIHGQYLIALKPGLQKRDLDSHLDWVEGVHKRGLSPHQFQGVERTYTGKTDFHGYAGHFDQGTIDEIRKSPDVAAVEEDRVWVLDFLEPSNEPSDDDKSTSLWKRDYYSTQENSSWGLGAISHREKGATEYLFDDRAGQGTFGYVVDSGIRISHQDFQGRASFAFNAFNPKAKDTNADDTFGHGTHCAGTIGGKTYGVAKKANLLAVKVFQGRHSATSIILAGFNWAANDIVDRQRTKSAVVSMSLGGPYSNLFNLAIEKAAQEGVISIVAAGNEAEDASLISPASAPNAITVAAVDRNWTLADYSNYGTVVDLFGPGSKIQSAWIGSDSDHKTISGTSMATPHVAGLALYAMSVNRVKGLADITHYLTDSATEGQITGDLRGTPNLMGYNNWNE</sequence>
<dbReference type="InterPro" id="IPR010259">
    <property type="entry name" value="S8pro/Inhibitor_I9"/>
</dbReference>
<evidence type="ECO:0000256" key="6">
    <source>
        <dbReference type="PROSITE-ProRule" id="PRU01240"/>
    </source>
</evidence>
<evidence type="ECO:0000256" key="5">
    <source>
        <dbReference type="ARBA" id="ARBA00022825"/>
    </source>
</evidence>
<evidence type="ECO:0000259" key="9">
    <source>
        <dbReference type="Pfam" id="PF05922"/>
    </source>
</evidence>
<evidence type="ECO:0000256" key="4">
    <source>
        <dbReference type="ARBA" id="ARBA00022801"/>
    </source>
</evidence>
<dbReference type="AlphaFoldDB" id="A0A8H4QAP2"/>
<dbReference type="SUPFAM" id="SSF54897">
    <property type="entry name" value="Protease propeptides/inhibitors"/>
    <property type="match status" value="1"/>
</dbReference>
<keyword evidence="11" id="KW-1185">Reference proteome</keyword>
<feature type="domain" description="Peptidase S8/S53" evidence="8">
    <location>
        <begin position="177"/>
        <end position="411"/>
    </location>
</feature>
<dbReference type="FunFam" id="3.40.50.200:FF:000014">
    <property type="entry name" value="Proteinase K"/>
    <property type="match status" value="1"/>
</dbReference>
<protein>
    <submittedName>
        <fullName evidence="10">Putative subtilisin-like protease</fullName>
    </submittedName>
</protein>
<reference evidence="10 11" key="1">
    <citation type="journal article" date="2020" name="G3 (Bethesda)">
        <title>Genetic Underpinnings of Host Manipulation by Ophiocordyceps as Revealed by Comparative Transcriptomics.</title>
        <authorList>
            <person name="Will I."/>
            <person name="Das B."/>
            <person name="Trinh T."/>
            <person name="Brachmann A."/>
            <person name="Ohm R.A."/>
            <person name="de Bekker C."/>
        </authorList>
    </citation>
    <scope>NUCLEOTIDE SEQUENCE [LARGE SCALE GENOMIC DNA]</scope>
    <source>
        <strain evidence="10 11">EC05</strain>
    </source>
</reference>
<keyword evidence="5 6" id="KW-0720">Serine protease</keyword>
<evidence type="ECO:0000256" key="3">
    <source>
        <dbReference type="ARBA" id="ARBA00022729"/>
    </source>
</evidence>
<dbReference type="InterPro" id="IPR034193">
    <property type="entry name" value="PCSK9_ProteinaseK-like"/>
</dbReference>
<dbReference type="Gene3D" id="3.40.50.200">
    <property type="entry name" value="Peptidase S8/S53 domain"/>
    <property type="match status" value="1"/>
</dbReference>
<dbReference type="PROSITE" id="PS00137">
    <property type="entry name" value="SUBTILASE_HIS"/>
    <property type="match status" value="1"/>
</dbReference>
<keyword evidence="2 6" id="KW-0645">Protease</keyword>
<feature type="active site" description="Charge relay system" evidence="6">
    <location>
        <position position="215"/>
    </location>
</feature>
<feature type="active site" description="Charge relay system" evidence="6">
    <location>
        <position position="371"/>
    </location>
</feature>
<evidence type="ECO:0000313" key="11">
    <source>
        <dbReference type="Proteomes" id="UP000562929"/>
    </source>
</evidence>
<keyword evidence="4 6" id="KW-0378">Hydrolase</keyword>
<evidence type="ECO:0000256" key="1">
    <source>
        <dbReference type="ARBA" id="ARBA00011073"/>
    </source>
</evidence>
<gene>
    <name evidence="10" type="ORF">GQ602_002561</name>
</gene>
<dbReference type="OrthoDB" id="206201at2759"/>
<dbReference type="PANTHER" id="PTHR43806:SF58">
    <property type="entry name" value="ALKALINE PROTEASE 1-RELATED"/>
    <property type="match status" value="1"/>
</dbReference>
<dbReference type="InterPro" id="IPR023828">
    <property type="entry name" value="Peptidase_S8_Ser-AS"/>
</dbReference>
<organism evidence="10 11">
    <name type="scientific">Ophiocordyceps camponoti-floridani</name>
    <dbReference type="NCBI Taxonomy" id="2030778"/>
    <lineage>
        <taxon>Eukaryota</taxon>
        <taxon>Fungi</taxon>
        <taxon>Dikarya</taxon>
        <taxon>Ascomycota</taxon>
        <taxon>Pezizomycotina</taxon>
        <taxon>Sordariomycetes</taxon>
        <taxon>Hypocreomycetidae</taxon>
        <taxon>Hypocreales</taxon>
        <taxon>Ophiocordycipitaceae</taxon>
        <taxon>Ophiocordyceps</taxon>
    </lineage>
</organism>
<dbReference type="Gene3D" id="3.30.70.80">
    <property type="entry name" value="Peptidase S8 propeptide/proteinase inhibitor I9"/>
    <property type="match status" value="1"/>
</dbReference>
<feature type="chain" id="PRO_5034067955" evidence="7">
    <location>
        <begin position="21"/>
        <end position="427"/>
    </location>
</feature>
<dbReference type="SUPFAM" id="SSF52743">
    <property type="entry name" value="Subtilisin-like"/>
    <property type="match status" value="1"/>
</dbReference>
<dbReference type="EMBL" id="JAACLJ010000002">
    <property type="protein sequence ID" value="KAF4592262.1"/>
    <property type="molecule type" value="Genomic_DNA"/>
</dbReference>
<dbReference type="InterPro" id="IPR050131">
    <property type="entry name" value="Peptidase_S8_subtilisin-like"/>
</dbReference>
<evidence type="ECO:0000259" key="8">
    <source>
        <dbReference type="Pfam" id="PF00082"/>
    </source>
</evidence>
<dbReference type="InterPro" id="IPR036852">
    <property type="entry name" value="Peptidase_S8/S53_dom_sf"/>
</dbReference>
<dbReference type="GO" id="GO:0005576">
    <property type="term" value="C:extracellular region"/>
    <property type="evidence" value="ECO:0007669"/>
    <property type="project" value="UniProtKB-ARBA"/>
</dbReference>
<accession>A0A8H4QAP2</accession>
<evidence type="ECO:0000313" key="10">
    <source>
        <dbReference type="EMBL" id="KAF4592262.1"/>
    </source>
</evidence>
<comment type="similarity">
    <text evidence="1 6">Belongs to the peptidase S8 family.</text>
</comment>
<dbReference type="PRINTS" id="PR00723">
    <property type="entry name" value="SUBTILISIN"/>
</dbReference>
<dbReference type="PROSITE" id="PS00138">
    <property type="entry name" value="SUBTILASE_SER"/>
    <property type="match status" value="1"/>
</dbReference>
<name>A0A8H4QAP2_9HYPO</name>
<dbReference type="Proteomes" id="UP000562929">
    <property type="component" value="Unassembled WGS sequence"/>
</dbReference>
<keyword evidence="3 7" id="KW-0732">Signal</keyword>
<dbReference type="PROSITE" id="PS51892">
    <property type="entry name" value="SUBTILASE"/>
    <property type="match status" value="1"/>
</dbReference>
<feature type="domain" description="Inhibitor I9" evidence="9">
    <location>
        <begin position="37"/>
        <end position="116"/>
    </location>
</feature>
<evidence type="ECO:0000256" key="2">
    <source>
        <dbReference type="ARBA" id="ARBA00022670"/>
    </source>
</evidence>
<dbReference type="PANTHER" id="PTHR43806">
    <property type="entry name" value="PEPTIDASE S8"/>
    <property type="match status" value="1"/>
</dbReference>
<dbReference type="GO" id="GO:0004252">
    <property type="term" value="F:serine-type endopeptidase activity"/>
    <property type="evidence" value="ECO:0007669"/>
    <property type="project" value="UniProtKB-UniRule"/>
</dbReference>